<protein>
    <submittedName>
        <fullName evidence="1">Uncharacterized protein</fullName>
    </submittedName>
</protein>
<dbReference type="Proteomes" id="UP000004344">
    <property type="component" value="Unassembled WGS sequence"/>
</dbReference>
<keyword evidence="2" id="KW-1185">Reference proteome</keyword>
<dbReference type="AlphaFoldDB" id="G6G0G5"/>
<comment type="caution">
    <text evidence="1">The sequence shown here is derived from an EMBL/GenBank/DDBJ whole genome shotgun (WGS) entry which is preliminary data.</text>
</comment>
<evidence type="ECO:0000313" key="2">
    <source>
        <dbReference type="Proteomes" id="UP000004344"/>
    </source>
</evidence>
<dbReference type="PATRIC" id="fig|741277.3.peg.4172"/>
<accession>G6G0G5</accession>
<reference evidence="1 2" key="1">
    <citation type="submission" date="2011-09" db="EMBL/GenBank/DDBJ databases">
        <title>The draft genome of Fischerella sp. JSC-11.</title>
        <authorList>
            <consortium name="US DOE Joint Genome Institute (JGI-PGF)"/>
            <person name="Lucas S."/>
            <person name="Han J."/>
            <person name="Lapidus A."/>
            <person name="Cheng J.-F."/>
            <person name="Goodwin L."/>
            <person name="Pitluck S."/>
            <person name="Peters L."/>
            <person name="Land M.L."/>
            <person name="Hauser L."/>
            <person name="Sarkisova S."/>
            <person name="Bryant D.A."/>
            <person name="Brown I."/>
            <person name="Woyke T.J."/>
        </authorList>
    </citation>
    <scope>NUCLEOTIDE SEQUENCE [LARGE SCALE GENOMIC DNA]</scope>
    <source>
        <strain evidence="1 2">JSC-11</strain>
    </source>
</reference>
<gene>
    <name evidence="1" type="ORF">FJSC11DRAFT_4614</name>
</gene>
<evidence type="ECO:0000313" key="1">
    <source>
        <dbReference type="EMBL" id="EHC08343.1"/>
    </source>
</evidence>
<sequence length="451" mass="50289">MIGLYVLTHWGSTLQFAESGSTKISDPQQLLELRDILQSQYQDGITAIPDAQLNSDGSFSGIFEDEVSSQLTKRFKFTIFANDIISYKLLNANDVENFGELEFAAVAKKKKNCVKGVNCGGTCIAATKVCRKAPDAGTKKKLDKLRNGNTKASQTAQVSAIPPEILAQIKDSPEEIQRVTEIIKTLESDNWNDDYIKTFVKHVVGIRAAGITDRLPAKMTSDPDNITILKDENGREFDHLRGKNSIMKDFKKYLGKSGGDYSIIGEYLEGQARSSWSDASQAYKYHLANQRNGTSDDDYFWLDGKNNAEIAYKEYIDRFGKDKYTESMAAYHAFNYEMLSKIDLPNKNPDGTITILRTENKEVMEKNGLKVGDKNVTMKRGVAESTSLVKEVSVYGTELTVQRVPIHRIVASYLHERYPGKGGSALMGDAENELVAILDKVPFNYTKTVSK</sequence>
<organism evidence="1 2">
    <name type="scientific">Fischerella thermalis JSC-11</name>
    <dbReference type="NCBI Taxonomy" id="741277"/>
    <lineage>
        <taxon>Bacteria</taxon>
        <taxon>Bacillati</taxon>
        <taxon>Cyanobacteriota</taxon>
        <taxon>Cyanophyceae</taxon>
        <taxon>Nostocales</taxon>
        <taxon>Hapalosiphonaceae</taxon>
        <taxon>Fischerella</taxon>
    </lineage>
</organism>
<dbReference type="EMBL" id="AGIZ01000024">
    <property type="protein sequence ID" value="EHC08343.1"/>
    <property type="molecule type" value="Genomic_DNA"/>
</dbReference>
<name>G6G0G5_9CYAN</name>
<proteinExistence type="predicted"/>